<reference evidence="2 3" key="1">
    <citation type="submission" date="2024-10" db="EMBL/GenBank/DDBJ databases">
        <title>Updated reference genomes for cyclostephanoid diatoms.</title>
        <authorList>
            <person name="Roberts W.R."/>
            <person name="Alverson A.J."/>
        </authorList>
    </citation>
    <scope>NUCLEOTIDE SEQUENCE [LARGE SCALE GENOMIC DNA]</scope>
    <source>
        <strain evidence="2 3">AJA010-31</strain>
    </source>
</reference>
<dbReference type="AlphaFoldDB" id="A0ABD3Q665"/>
<feature type="transmembrane region" description="Helical" evidence="1">
    <location>
        <begin position="211"/>
        <end position="228"/>
    </location>
</feature>
<evidence type="ECO:0000313" key="3">
    <source>
        <dbReference type="Proteomes" id="UP001530400"/>
    </source>
</evidence>
<keyword evidence="1" id="KW-1133">Transmembrane helix</keyword>
<protein>
    <submittedName>
        <fullName evidence="2">Uncharacterized protein</fullName>
    </submittedName>
</protein>
<dbReference type="InterPro" id="IPR006461">
    <property type="entry name" value="PLAC_motif_containing"/>
</dbReference>
<evidence type="ECO:0000313" key="2">
    <source>
        <dbReference type="EMBL" id="KAL3795785.1"/>
    </source>
</evidence>
<keyword evidence="1" id="KW-0812">Transmembrane</keyword>
<keyword evidence="1" id="KW-0472">Membrane</keyword>
<sequence length="325" mass="36212">MTLKEGSDPNDATIIVEAPASLPGGYVFDVEHNGHVFPVAVPDGGVLEGQTFQSELPLPQPIAPPSIDDNIVVVPVDYVIPMPDEVPQEQRSDVPISRTTRFVVNNPDGTQTTTEETVHSDGTVVRTSITQSIANTNTASNQLTSEQETGAQPKVTYAHVPEGAWRTPLCECHNTGMCWMVMCCTFIPLGQLMQRLKLNFNGDQGDYKMTCSIWTALWIILISSLAIAACLTEYALFIFFALAIYFVYALVKTRYYMRRRYNIPSCCSRCKPKNECNGCCNDCCCVLYCAPCVLCQMLTHTHDEFKYNYVWHNSRGLPKEAPQIE</sequence>
<dbReference type="PANTHER" id="PTHR15907">
    <property type="entry name" value="DUF614 FAMILY PROTEIN-RELATED"/>
    <property type="match status" value="1"/>
</dbReference>
<dbReference type="EMBL" id="JALLPJ020000311">
    <property type="protein sequence ID" value="KAL3795785.1"/>
    <property type="molecule type" value="Genomic_DNA"/>
</dbReference>
<name>A0ABD3Q665_9STRA</name>
<dbReference type="Proteomes" id="UP001530400">
    <property type="component" value="Unassembled WGS sequence"/>
</dbReference>
<accession>A0ABD3Q665</accession>
<proteinExistence type="predicted"/>
<evidence type="ECO:0000256" key="1">
    <source>
        <dbReference type="SAM" id="Phobius"/>
    </source>
</evidence>
<organism evidence="2 3">
    <name type="scientific">Cyclotella atomus</name>
    <dbReference type="NCBI Taxonomy" id="382360"/>
    <lineage>
        <taxon>Eukaryota</taxon>
        <taxon>Sar</taxon>
        <taxon>Stramenopiles</taxon>
        <taxon>Ochrophyta</taxon>
        <taxon>Bacillariophyta</taxon>
        <taxon>Coscinodiscophyceae</taxon>
        <taxon>Thalassiosirophycidae</taxon>
        <taxon>Stephanodiscales</taxon>
        <taxon>Stephanodiscaceae</taxon>
        <taxon>Cyclotella</taxon>
    </lineage>
</organism>
<dbReference type="Pfam" id="PF04749">
    <property type="entry name" value="PLAC8"/>
    <property type="match status" value="1"/>
</dbReference>
<feature type="transmembrane region" description="Helical" evidence="1">
    <location>
        <begin position="234"/>
        <end position="251"/>
    </location>
</feature>
<keyword evidence="3" id="KW-1185">Reference proteome</keyword>
<comment type="caution">
    <text evidence="2">The sequence shown here is derived from an EMBL/GenBank/DDBJ whole genome shotgun (WGS) entry which is preliminary data.</text>
</comment>
<gene>
    <name evidence="2" type="ORF">ACHAWO_005840</name>
</gene>